<feature type="signal peptide" evidence="6">
    <location>
        <begin position="1"/>
        <end position="38"/>
    </location>
</feature>
<dbReference type="Proteomes" id="UP000638981">
    <property type="component" value="Unassembled WGS sequence"/>
</dbReference>
<dbReference type="PANTHER" id="PTHR30504:SF3">
    <property type="entry name" value="GLUCANS BIOSYNTHESIS PROTEIN D"/>
    <property type="match status" value="1"/>
</dbReference>
<dbReference type="Gene3D" id="2.70.98.10">
    <property type="match status" value="1"/>
</dbReference>
<organism evidence="8 9">
    <name type="scientific">Neogemmobacter tilapiae</name>
    <dbReference type="NCBI Taxonomy" id="875041"/>
    <lineage>
        <taxon>Bacteria</taxon>
        <taxon>Pseudomonadati</taxon>
        <taxon>Pseudomonadota</taxon>
        <taxon>Alphaproteobacteria</taxon>
        <taxon>Rhodobacterales</taxon>
        <taxon>Paracoccaceae</taxon>
        <taxon>Neogemmobacter</taxon>
    </lineage>
</organism>
<keyword evidence="4 6" id="KW-0732">Signal</keyword>
<comment type="similarity">
    <text evidence="3">Belongs to the OpgD/OpgG family.</text>
</comment>
<accession>A0A918WMY2</accession>
<name>A0A918WMY2_9RHOB</name>
<dbReference type="InterPro" id="IPR014438">
    <property type="entry name" value="Glucan_biosyn_MdoG/MdoD"/>
</dbReference>
<feature type="domain" description="Glucan biosynthesis periplasmic MdoG C-terminal" evidence="7">
    <location>
        <begin position="54"/>
        <end position="551"/>
    </location>
</feature>
<evidence type="ECO:0000313" key="8">
    <source>
        <dbReference type="EMBL" id="GHC60003.1"/>
    </source>
</evidence>
<evidence type="ECO:0000256" key="4">
    <source>
        <dbReference type="ARBA" id="ARBA00022729"/>
    </source>
</evidence>
<dbReference type="GO" id="GO:0003824">
    <property type="term" value="F:catalytic activity"/>
    <property type="evidence" value="ECO:0007669"/>
    <property type="project" value="InterPro"/>
</dbReference>
<proteinExistence type="inferred from homology"/>
<dbReference type="InterPro" id="IPR006311">
    <property type="entry name" value="TAT_signal"/>
</dbReference>
<evidence type="ECO:0000256" key="3">
    <source>
        <dbReference type="ARBA" id="ARBA00009284"/>
    </source>
</evidence>
<dbReference type="EMBL" id="BMYJ01000007">
    <property type="protein sequence ID" value="GHC60003.1"/>
    <property type="molecule type" value="Genomic_DNA"/>
</dbReference>
<evidence type="ECO:0000313" key="9">
    <source>
        <dbReference type="Proteomes" id="UP000638981"/>
    </source>
</evidence>
<feature type="chain" id="PRO_5037456666" evidence="6">
    <location>
        <begin position="39"/>
        <end position="555"/>
    </location>
</feature>
<dbReference type="AlphaFoldDB" id="A0A918WMY2"/>
<dbReference type="PROSITE" id="PS51318">
    <property type="entry name" value="TAT"/>
    <property type="match status" value="1"/>
</dbReference>
<keyword evidence="9" id="KW-1185">Reference proteome</keyword>
<dbReference type="Pfam" id="PF04349">
    <property type="entry name" value="MdoG"/>
    <property type="match status" value="1"/>
</dbReference>
<gene>
    <name evidence="8" type="primary">opgG</name>
    <name evidence="8" type="ORF">GCM10007315_24850</name>
</gene>
<reference evidence="8" key="2">
    <citation type="submission" date="2020-09" db="EMBL/GenBank/DDBJ databases">
        <authorList>
            <person name="Sun Q."/>
            <person name="Kim S."/>
        </authorList>
    </citation>
    <scope>NUCLEOTIDE SEQUENCE</scope>
    <source>
        <strain evidence="8">KCTC 23310</strain>
    </source>
</reference>
<dbReference type="InterPro" id="IPR011013">
    <property type="entry name" value="Gal_mutarotase_sf_dom"/>
</dbReference>
<dbReference type="PIRSF" id="PIRSF006281">
    <property type="entry name" value="MdoG"/>
    <property type="match status" value="1"/>
</dbReference>
<evidence type="ECO:0000256" key="1">
    <source>
        <dbReference type="ARBA" id="ARBA00004418"/>
    </source>
</evidence>
<evidence type="ECO:0000256" key="6">
    <source>
        <dbReference type="SAM" id="SignalP"/>
    </source>
</evidence>
<dbReference type="GO" id="GO:0051274">
    <property type="term" value="P:beta-glucan biosynthetic process"/>
    <property type="evidence" value="ECO:0007669"/>
    <property type="project" value="TreeGrafter"/>
</dbReference>
<evidence type="ECO:0000256" key="5">
    <source>
        <dbReference type="ARBA" id="ARBA00022764"/>
    </source>
</evidence>
<comment type="subcellular location">
    <subcellularLocation>
        <location evidence="1">Periplasm</location>
    </subcellularLocation>
</comment>
<keyword evidence="5" id="KW-0574">Periplasm</keyword>
<dbReference type="SUPFAM" id="SSF74650">
    <property type="entry name" value="Galactose mutarotase-like"/>
    <property type="match status" value="1"/>
</dbReference>
<dbReference type="InterPro" id="IPR007444">
    <property type="entry name" value="Glucan_biosyn_MdoG_C"/>
</dbReference>
<dbReference type="GO" id="GO:0030288">
    <property type="term" value="C:outer membrane-bounded periplasmic space"/>
    <property type="evidence" value="ECO:0007669"/>
    <property type="project" value="TreeGrafter"/>
</dbReference>
<dbReference type="InterPro" id="IPR014756">
    <property type="entry name" value="Ig_E-set"/>
</dbReference>
<comment type="pathway">
    <text evidence="2">Glycan metabolism; osmoregulated periplasmic glucan (OPG) biosynthesis.</text>
</comment>
<comment type="caution">
    <text evidence="8">The sequence shown here is derived from an EMBL/GenBank/DDBJ whole genome shotgun (WGS) entry which is preliminary data.</text>
</comment>
<reference evidence="8" key="1">
    <citation type="journal article" date="2014" name="Int. J. Syst. Evol. Microbiol.">
        <title>Complete genome sequence of Corynebacterium casei LMG S-19264T (=DSM 44701T), isolated from a smear-ripened cheese.</title>
        <authorList>
            <consortium name="US DOE Joint Genome Institute (JGI-PGF)"/>
            <person name="Walter F."/>
            <person name="Albersmeier A."/>
            <person name="Kalinowski J."/>
            <person name="Ruckert C."/>
        </authorList>
    </citation>
    <scope>NUCLEOTIDE SEQUENCE</scope>
    <source>
        <strain evidence="8">KCTC 23310</strain>
    </source>
</reference>
<dbReference type="InterPro" id="IPR013783">
    <property type="entry name" value="Ig-like_fold"/>
</dbReference>
<protein>
    <submittedName>
        <fullName evidence="8">Glucans biosynthesis protein G</fullName>
    </submittedName>
</protein>
<evidence type="ECO:0000259" key="7">
    <source>
        <dbReference type="Pfam" id="PF04349"/>
    </source>
</evidence>
<dbReference type="InterPro" id="IPR014718">
    <property type="entry name" value="GH-type_carb-bd"/>
</dbReference>
<dbReference type="RefSeq" id="WP_189412001.1">
    <property type="nucleotide sequence ID" value="NZ_BMYJ01000007.1"/>
</dbReference>
<sequence length="555" mass="61613">MTSSRISAVPVSRRALLSVAAAVAPATFFGLRPLAALAQDAGAETPVAPVAQPFSFDILSEQMKALATQPFATQAAPEGFLGELDYDDYRLINFRDKAMRWKDKGTPFRLGAFHMGWLFPEPVRLYEVKGEMAEEMHFSTDDFEYRNELAERVPEHAELPGVAGFRLNHPLNRPDFLDELGSFVGASYFRFLGRGSAYGLSARGLAVNTATSQGEEFPRFSNFYLEPDASGGDVVTVYATLEGPSVTGAYRMVIRPDSVTTVDVTARLFFRQDVEELGVAPLTSMFFYSEKNRTDFDDFRPNVHDSDGLLIERRGGDRIWRPLNNPKKLSGSYFGEENPLRFGLHQRDRKFESYHDTGAFYEKRPSLDIEPLGDWGKGVVRLVEIPTDLEANDNIVAYWIPEQPAKAGDAREYSYRMHWGDLLLDGKEKLAHVDETRAGLGGVAGLPPEVGQRKFVIDFKGGMLGQMPQDVTLPPLKRFPPAKDQGPDSMIQPIVTVANGEIAGMTLDKLAGTDIWRLAVDVSAADNAVVELSAHVAGYGQKLTEVWLYQWVNVK</sequence>
<dbReference type="SUPFAM" id="SSF81296">
    <property type="entry name" value="E set domains"/>
    <property type="match status" value="1"/>
</dbReference>
<evidence type="ECO:0000256" key="2">
    <source>
        <dbReference type="ARBA" id="ARBA00005001"/>
    </source>
</evidence>
<dbReference type="GO" id="GO:0030246">
    <property type="term" value="F:carbohydrate binding"/>
    <property type="evidence" value="ECO:0007669"/>
    <property type="project" value="InterPro"/>
</dbReference>
<dbReference type="Gene3D" id="2.60.40.10">
    <property type="entry name" value="Immunoglobulins"/>
    <property type="match status" value="1"/>
</dbReference>
<dbReference type="PANTHER" id="PTHR30504">
    <property type="entry name" value="GLUCANS BIOSYNTHESIS PROTEIN"/>
    <property type="match status" value="1"/>
</dbReference>